<dbReference type="InterPro" id="IPR016162">
    <property type="entry name" value="Ald_DH_N"/>
</dbReference>
<dbReference type="CDD" id="cd07085">
    <property type="entry name" value="ALDH_F6_MMSDH"/>
    <property type="match status" value="1"/>
</dbReference>
<organism evidence="6 7">
    <name type="scientific">Abyssibacter profundi</name>
    <dbReference type="NCBI Taxonomy" id="2182787"/>
    <lineage>
        <taxon>Bacteria</taxon>
        <taxon>Pseudomonadati</taxon>
        <taxon>Pseudomonadota</taxon>
        <taxon>Gammaproteobacteria</taxon>
        <taxon>Chromatiales</taxon>
        <taxon>Oceanococcaceae</taxon>
        <taxon>Abyssibacter</taxon>
    </lineage>
</organism>
<dbReference type="InterPro" id="IPR016161">
    <property type="entry name" value="Ald_DH/histidinol_DH"/>
</dbReference>
<dbReference type="Gene3D" id="3.40.605.10">
    <property type="entry name" value="Aldehyde Dehydrogenase, Chain A, domain 1"/>
    <property type="match status" value="1"/>
</dbReference>
<dbReference type="PANTHER" id="PTHR43866">
    <property type="entry name" value="MALONATE-SEMIALDEHYDE DEHYDROGENASE"/>
    <property type="match status" value="1"/>
</dbReference>
<reference evidence="6 7" key="1">
    <citation type="submission" date="2018-05" db="EMBL/GenBank/DDBJ databases">
        <title>Abyssibacter profundi OUC007T gen. nov., sp. nov, a marine bacterium isolated from seawater of the Mariana Trench.</title>
        <authorList>
            <person name="Zhou S."/>
        </authorList>
    </citation>
    <scope>NUCLEOTIDE SEQUENCE [LARGE SCALE GENOMIC DNA]</scope>
    <source>
        <strain evidence="6 7">OUC007</strain>
    </source>
</reference>
<evidence type="ECO:0000313" key="7">
    <source>
        <dbReference type="Proteomes" id="UP000251800"/>
    </source>
</evidence>
<dbReference type="PANTHER" id="PTHR43866:SF3">
    <property type="entry name" value="METHYLMALONATE-SEMIALDEHYDE DEHYDROGENASE [ACYLATING], MITOCHONDRIAL"/>
    <property type="match status" value="1"/>
</dbReference>
<dbReference type="InterPro" id="IPR010061">
    <property type="entry name" value="MeMal-semiAld_DH"/>
</dbReference>
<dbReference type="EMBL" id="QEQK01000009">
    <property type="protein sequence ID" value="PWN55691.1"/>
    <property type="molecule type" value="Genomic_DNA"/>
</dbReference>
<gene>
    <name evidence="6" type="primary">mmsA</name>
    <name evidence="6" type="ORF">DEH80_11340</name>
</gene>
<evidence type="ECO:0000256" key="4">
    <source>
        <dbReference type="ARBA" id="ARBA00023027"/>
    </source>
</evidence>
<evidence type="ECO:0000259" key="5">
    <source>
        <dbReference type="Pfam" id="PF00171"/>
    </source>
</evidence>
<feature type="domain" description="Aldehyde dehydrogenase" evidence="5">
    <location>
        <begin position="13"/>
        <end position="477"/>
    </location>
</feature>
<name>A0A363UJU3_9GAMM</name>
<dbReference type="PROSITE" id="PS00070">
    <property type="entry name" value="ALDEHYDE_DEHYDR_CYS"/>
    <property type="match status" value="1"/>
</dbReference>
<keyword evidence="3" id="KW-0560">Oxidoreductase</keyword>
<evidence type="ECO:0000256" key="2">
    <source>
        <dbReference type="ARBA" id="ARBA00013048"/>
    </source>
</evidence>
<dbReference type="GO" id="GO:0006210">
    <property type="term" value="P:thymine catabolic process"/>
    <property type="evidence" value="ECO:0007669"/>
    <property type="project" value="TreeGrafter"/>
</dbReference>
<dbReference type="Proteomes" id="UP000251800">
    <property type="component" value="Unassembled WGS sequence"/>
</dbReference>
<dbReference type="EC" id="1.2.1.27" evidence="2"/>
<evidence type="ECO:0000256" key="1">
    <source>
        <dbReference type="ARBA" id="ARBA00009986"/>
    </source>
</evidence>
<dbReference type="InterPro" id="IPR016160">
    <property type="entry name" value="Ald_DH_CS_CYS"/>
</dbReference>
<dbReference type="GO" id="GO:0006574">
    <property type="term" value="P:L-valine catabolic process"/>
    <property type="evidence" value="ECO:0007669"/>
    <property type="project" value="TreeGrafter"/>
</dbReference>
<dbReference type="GO" id="GO:0004491">
    <property type="term" value="F:methylmalonate-semialdehyde dehydrogenase (acylating, NAD) activity"/>
    <property type="evidence" value="ECO:0007669"/>
    <property type="project" value="UniProtKB-EC"/>
</dbReference>
<dbReference type="InterPro" id="IPR016163">
    <property type="entry name" value="Ald_DH_C"/>
</dbReference>
<evidence type="ECO:0000256" key="3">
    <source>
        <dbReference type="ARBA" id="ARBA00023002"/>
    </source>
</evidence>
<dbReference type="FunFam" id="3.40.309.10:FF:000002">
    <property type="entry name" value="Methylmalonate-semialdehyde dehydrogenase (Acylating)"/>
    <property type="match status" value="1"/>
</dbReference>
<protein>
    <recommendedName>
        <fullName evidence="2">methylmalonate-semialdehyde dehydrogenase (CoA acylating)</fullName>
        <ecNumber evidence="2">1.2.1.27</ecNumber>
    </recommendedName>
</protein>
<dbReference type="Pfam" id="PF00171">
    <property type="entry name" value="Aldedh"/>
    <property type="match status" value="1"/>
</dbReference>
<dbReference type="FunFam" id="3.40.605.10:FF:000003">
    <property type="entry name" value="Methylmalonate-semialdehyde dehydrogenase [acylating]"/>
    <property type="match status" value="1"/>
</dbReference>
<dbReference type="OrthoDB" id="9812625at2"/>
<dbReference type="NCBIfam" id="TIGR01722">
    <property type="entry name" value="MMSDH"/>
    <property type="match status" value="1"/>
</dbReference>
<keyword evidence="7" id="KW-1185">Reference proteome</keyword>
<evidence type="ECO:0000313" key="6">
    <source>
        <dbReference type="EMBL" id="PWN55691.1"/>
    </source>
</evidence>
<dbReference type="SUPFAM" id="SSF53720">
    <property type="entry name" value="ALDH-like"/>
    <property type="match status" value="1"/>
</dbReference>
<comment type="caution">
    <text evidence="6">The sequence shown here is derived from an EMBL/GenBank/DDBJ whole genome shotgun (WGS) entry which is preliminary data.</text>
</comment>
<dbReference type="Gene3D" id="3.40.309.10">
    <property type="entry name" value="Aldehyde Dehydrogenase, Chain A, domain 2"/>
    <property type="match status" value="1"/>
</dbReference>
<proteinExistence type="inferred from homology"/>
<sequence>MSERLPLFLEGRFVQSSSDQSIPVTNPATQAVLTEAPAATTEEMDRAIASAQAAFEQWKHTAPSARARLFMRYQQLLKDHHDELGELLAQETGKNFEDAKGDVWRGIEVVEQMCNIPSLLMGETVDNVATGVDTHSHVQPLGVSLAITPFNFPAMIPLWFFPTAIAAGNACILKPSEQDPMTPNRLAELFVEAGFPPALLQVIHGGKQQVQYLMEHEGIATVSFVGSVPVAEHVYRTATQHLKRAQCFAGAKNHMVVMPDADKQQVINNIVGASVGAAGQRCMAISVAVLVGETREWVTDIRQALAQVHPGHWDQPDAAYGPLISPAAKARVESLIQQGVDEGATLELDGRGCQVEGYPDGNWVGPTLFSQVSPDMTIYQEEIFGPVLCLVEAADLDEALTLINNNPYGNGTSLFTASGAAARKFVSEVKVGQVGINIPIPVPLPFFSFTGWRRSFFGDQHAYGKQAIRFFTETKTVTSRWFDSGMPASGPNMSINLR</sequence>
<comment type="similarity">
    <text evidence="1">Belongs to the aldehyde dehydrogenase family.</text>
</comment>
<dbReference type="AlphaFoldDB" id="A0A363UJU3"/>
<accession>A0A363UJU3</accession>
<keyword evidence="4" id="KW-0520">NAD</keyword>
<dbReference type="RefSeq" id="WP_109720615.1">
    <property type="nucleotide sequence ID" value="NZ_QEQK01000009.1"/>
</dbReference>
<dbReference type="InterPro" id="IPR015590">
    <property type="entry name" value="Aldehyde_DH_dom"/>
</dbReference>